<evidence type="ECO:0000256" key="8">
    <source>
        <dbReference type="SAM" id="MobiDB-lite"/>
    </source>
</evidence>
<protein>
    <submittedName>
        <fullName evidence="10">PCI domain-containing protein/RPN7 domain-containing protein</fullName>
    </submittedName>
</protein>
<dbReference type="InterPro" id="IPR019585">
    <property type="entry name" value="Rpn7/CSN1"/>
</dbReference>
<dbReference type="FunFam" id="1.25.40.570:FF:000014">
    <property type="entry name" value="COP9 signalosome complex subunit 1"/>
    <property type="match status" value="1"/>
</dbReference>
<keyword evidence="6" id="KW-0539">Nucleus</keyword>
<dbReference type="PROSITE" id="PS50250">
    <property type="entry name" value="PCI"/>
    <property type="match status" value="1"/>
</dbReference>
<dbReference type="InParanoid" id="A0A1Q3CZB0"/>
<evidence type="ECO:0000259" key="9">
    <source>
        <dbReference type="PROSITE" id="PS50250"/>
    </source>
</evidence>
<dbReference type="InterPro" id="IPR045135">
    <property type="entry name" value="Rpn7_N"/>
</dbReference>
<feature type="region of interest" description="Disordered" evidence="8">
    <location>
        <begin position="1"/>
        <end position="27"/>
    </location>
</feature>
<organism evidence="10 11">
    <name type="scientific">Cephalotus follicularis</name>
    <name type="common">Albany pitcher plant</name>
    <dbReference type="NCBI Taxonomy" id="3775"/>
    <lineage>
        <taxon>Eukaryota</taxon>
        <taxon>Viridiplantae</taxon>
        <taxon>Streptophyta</taxon>
        <taxon>Embryophyta</taxon>
        <taxon>Tracheophyta</taxon>
        <taxon>Spermatophyta</taxon>
        <taxon>Magnoliopsida</taxon>
        <taxon>eudicotyledons</taxon>
        <taxon>Gunneridae</taxon>
        <taxon>Pentapetalae</taxon>
        <taxon>rosids</taxon>
        <taxon>fabids</taxon>
        <taxon>Oxalidales</taxon>
        <taxon>Cephalotaceae</taxon>
        <taxon>Cephalotus</taxon>
    </lineage>
</organism>
<dbReference type="PANTHER" id="PTHR14145">
    <property type="entry name" value="26S PROTESOME SUBUNIT 6"/>
    <property type="match status" value="1"/>
</dbReference>
<dbReference type="Pfam" id="PF10602">
    <property type="entry name" value="RPN7"/>
    <property type="match status" value="1"/>
</dbReference>
<evidence type="ECO:0000256" key="6">
    <source>
        <dbReference type="ARBA" id="ARBA00023242"/>
    </source>
</evidence>
<dbReference type="GO" id="GO:0008180">
    <property type="term" value="C:COP9 signalosome"/>
    <property type="evidence" value="ECO:0007669"/>
    <property type="project" value="UniProtKB-KW"/>
</dbReference>
<name>A0A1Q3CZB0_CEPFO</name>
<evidence type="ECO:0000256" key="2">
    <source>
        <dbReference type="ARBA" id="ARBA00004496"/>
    </source>
</evidence>
<dbReference type="Pfam" id="PF01399">
    <property type="entry name" value="PCI"/>
    <property type="match status" value="1"/>
</dbReference>
<comment type="subcellular location">
    <subcellularLocation>
        <location evidence="2">Cytoplasm</location>
    </subcellularLocation>
    <subcellularLocation>
        <location evidence="1">Nucleus</location>
    </subcellularLocation>
</comment>
<proteinExistence type="inferred from homology"/>
<keyword evidence="4" id="KW-0963">Cytoplasm</keyword>
<dbReference type="STRING" id="3775.A0A1Q3CZB0"/>
<comment type="caution">
    <text evidence="10">The sequence shown here is derived from an EMBL/GenBank/DDBJ whole genome shotgun (WGS) entry which is preliminary data.</text>
</comment>
<dbReference type="FunCoup" id="A0A1Q3CZB0">
    <property type="interactions" value="3386"/>
</dbReference>
<evidence type="ECO:0000256" key="3">
    <source>
        <dbReference type="ARBA" id="ARBA00008793"/>
    </source>
</evidence>
<evidence type="ECO:0000313" key="11">
    <source>
        <dbReference type="Proteomes" id="UP000187406"/>
    </source>
</evidence>
<accession>A0A1Q3CZB0</accession>
<reference evidence="11" key="1">
    <citation type="submission" date="2016-04" db="EMBL/GenBank/DDBJ databases">
        <title>Cephalotus genome sequencing.</title>
        <authorList>
            <person name="Fukushima K."/>
            <person name="Hasebe M."/>
            <person name="Fang X."/>
        </authorList>
    </citation>
    <scope>NUCLEOTIDE SEQUENCE [LARGE SCALE GENOMIC DNA]</scope>
    <source>
        <strain evidence="11">cv. St1</strain>
    </source>
</reference>
<keyword evidence="5" id="KW-0736">Signalosome</keyword>
<dbReference type="Proteomes" id="UP000187406">
    <property type="component" value="Unassembled WGS sequence"/>
</dbReference>
<evidence type="ECO:0000313" key="10">
    <source>
        <dbReference type="EMBL" id="GAV85586.1"/>
    </source>
</evidence>
<dbReference type="SUPFAM" id="SSF46785">
    <property type="entry name" value="Winged helix' DNA-binding domain"/>
    <property type="match status" value="1"/>
</dbReference>
<dbReference type="EMBL" id="BDDD01003614">
    <property type="protein sequence ID" value="GAV85586.1"/>
    <property type="molecule type" value="Genomic_DNA"/>
</dbReference>
<dbReference type="PANTHER" id="PTHR14145:SF2">
    <property type="entry name" value="COP9 SIGNALOSOME COMPLEX SUBUNIT 1"/>
    <property type="match status" value="1"/>
</dbReference>
<dbReference type="AlphaFoldDB" id="A0A1Q3CZB0"/>
<dbReference type="InterPro" id="IPR000717">
    <property type="entry name" value="PCI_dom"/>
</dbReference>
<comment type="similarity">
    <text evidence="3">Belongs to the CSN1 family.</text>
</comment>
<evidence type="ECO:0000256" key="5">
    <source>
        <dbReference type="ARBA" id="ARBA00022790"/>
    </source>
</evidence>
<dbReference type="Pfam" id="PF21151">
    <property type="entry name" value="CSN1_C"/>
    <property type="match status" value="1"/>
</dbReference>
<dbReference type="Gene3D" id="1.25.40.570">
    <property type="match status" value="1"/>
</dbReference>
<evidence type="ECO:0000256" key="7">
    <source>
        <dbReference type="SAM" id="Coils"/>
    </source>
</evidence>
<dbReference type="InterPro" id="IPR036390">
    <property type="entry name" value="WH_DNA-bd_sf"/>
</dbReference>
<evidence type="ECO:0000256" key="4">
    <source>
        <dbReference type="ARBA" id="ARBA00022490"/>
    </source>
</evidence>
<evidence type="ECO:0000256" key="1">
    <source>
        <dbReference type="ARBA" id="ARBA00004123"/>
    </source>
</evidence>
<keyword evidence="7" id="KW-0175">Coiled coil</keyword>
<gene>
    <name evidence="10" type="ORF">CFOL_v3_29022</name>
</gene>
<dbReference type="SMART" id="SM00088">
    <property type="entry name" value="PINT"/>
    <property type="match status" value="1"/>
</dbReference>
<feature type="coiled-coil region" evidence="7">
    <location>
        <begin position="121"/>
        <end position="148"/>
    </location>
</feature>
<keyword evidence="11" id="KW-1185">Reference proteome</keyword>
<dbReference type="InterPro" id="IPR048624">
    <property type="entry name" value="CSN1_C"/>
</dbReference>
<dbReference type="GO" id="GO:0005737">
    <property type="term" value="C:cytoplasm"/>
    <property type="evidence" value="ECO:0007669"/>
    <property type="project" value="UniProtKB-SubCell"/>
</dbReference>
<dbReference type="OrthoDB" id="422427at2759"/>
<feature type="domain" description="PCI" evidence="9">
    <location>
        <begin position="239"/>
        <end position="409"/>
    </location>
</feature>
<sequence>MEGDEDASGPMIDEIYANGSVGDDSRRGKTRAIISGEQLDIEAYAGLYQGRTKIMRLLFIADHCGAGGGGNSGMQMEALRMAYDEIKRGENTQLFREVVQKIDGRLGPAYAMDATWCEMVDRRAEQRKDKLENELNAYRTNLIKESIRMGYNDFGDFYYAHGQLGDAFKSYVRTRDYCTTSKHIIHMCMCAILVSIEMGQFTHVTSYISKAEQTPESLDPVAVSKLRCAAGLAHLEAKKYKLAARKLLEVGPELGNSYNEVIAPQDVATYGGLCALASFDRAELKSKVIDNINFRNFLELVPEVRELINDFYSSHYASCLDYLGNLKANLLLDIHLHDHVETLYDQIRNKALIQYTHPFVSVDLRMMANAFKTSVAGLEKELEALITDNQIQARIDSHNKILYARHADQRNATFQRVLQTGREFDQDVRAMLLRANLIKHEYNQRASRKL</sequence>